<accession>A0A6C0LES1</accession>
<reference evidence="1" key="1">
    <citation type="journal article" date="2020" name="Nature">
        <title>Giant virus diversity and host interactions through global metagenomics.</title>
        <authorList>
            <person name="Schulz F."/>
            <person name="Roux S."/>
            <person name="Paez-Espino D."/>
            <person name="Jungbluth S."/>
            <person name="Walsh D.A."/>
            <person name="Denef V.J."/>
            <person name="McMahon K.D."/>
            <person name="Konstantinidis K.T."/>
            <person name="Eloe-Fadrosh E.A."/>
            <person name="Kyrpides N.C."/>
            <person name="Woyke T."/>
        </authorList>
    </citation>
    <scope>NUCLEOTIDE SEQUENCE</scope>
    <source>
        <strain evidence="1">GVMAG-M-3300027804-48</strain>
    </source>
</reference>
<sequence length="162" mass="18844">MTSLCCIYDTYEYMLNIIETLEDKINYLELHVLNSLQTKVKMNNNYIELLETKLEKQFIKNDELNVSIISLETKLKKQMDELFSITYSQSKILIPDIKITNSIVQFFEDKLEIEFVKNDDLRREIVVLENKLVKETIVPDIPTDLSSCGKTVIKAFNIALGI</sequence>
<proteinExistence type="predicted"/>
<name>A0A6C0LES1_9ZZZZ</name>
<dbReference type="AlphaFoldDB" id="A0A6C0LES1"/>
<dbReference type="EMBL" id="MN740489">
    <property type="protein sequence ID" value="QHU29439.1"/>
    <property type="molecule type" value="Genomic_DNA"/>
</dbReference>
<evidence type="ECO:0000313" key="1">
    <source>
        <dbReference type="EMBL" id="QHU29439.1"/>
    </source>
</evidence>
<organism evidence="1">
    <name type="scientific">viral metagenome</name>
    <dbReference type="NCBI Taxonomy" id="1070528"/>
    <lineage>
        <taxon>unclassified sequences</taxon>
        <taxon>metagenomes</taxon>
        <taxon>organismal metagenomes</taxon>
    </lineage>
</organism>
<protein>
    <submittedName>
        <fullName evidence="1">Uncharacterized protein</fullName>
    </submittedName>
</protein>